<feature type="transmembrane region" description="Helical" evidence="2">
    <location>
        <begin position="59"/>
        <end position="74"/>
    </location>
</feature>
<evidence type="ECO:0000259" key="3">
    <source>
        <dbReference type="Pfam" id="PF18169"/>
    </source>
</evidence>
<evidence type="ECO:0000313" key="4">
    <source>
        <dbReference type="EMBL" id="RKF14343.1"/>
    </source>
</evidence>
<name>A0A420E850_9ALTE</name>
<proteinExistence type="predicted"/>
<reference evidence="4 5" key="1">
    <citation type="submission" date="2018-09" db="EMBL/GenBank/DDBJ databases">
        <authorList>
            <person name="Wang Z."/>
        </authorList>
    </citation>
    <scope>NUCLEOTIDE SEQUENCE [LARGE SCALE GENOMIC DNA]</scope>
    <source>
        <strain evidence="4 5">ALS 81</strain>
    </source>
</reference>
<dbReference type="Pfam" id="PF18169">
    <property type="entry name" value="SLATT_6"/>
    <property type="match status" value="1"/>
</dbReference>
<feature type="domain" description="SMODS and SLOG-associating 2TM effector" evidence="3">
    <location>
        <begin position="1"/>
        <end position="176"/>
    </location>
</feature>
<evidence type="ECO:0000256" key="1">
    <source>
        <dbReference type="SAM" id="MobiDB-lite"/>
    </source>
</evidence>
<dbReference type="InterPro" id="IPR041119">
    <property type="entry name" value="SLATT_6"/>
</dbReference>
<comment type="caution">
    <text evidence="4">The sequence shown here is derived from an EMBL/GenBank/DDBJ whole genome shotgun (WGS) entry which is preliminary data.</text>
</comment>
<accession>A0A420E850</accession>
<dbReference type="Proteomes" id="UP000286482">
    <property type="component" value="Unassembled WGS sequence"/>
</dbReference>
<keyword evidence="2" id="KW-0812">Transmembrane</keyword>
<feature type="region of interest" description="Disordered" evidence="1">
    <location>
        <begin position="218"/>
        <end position="241"/>
    </location>
</feature>
<feature type="transmembrane region" description="Helical" evidence="2">
    <location>
        <begin position="170"/>
        <end position="187"/>
    </location>
</feature>
<evidence type="ECO:0000313" key="5">
    <source>
        <dbReference type="Proteomes" id="UP000286482"/>
    </source>
</evidence>
<dbReference type="AlphaFoldDB" id="A0A420E850"/>
<keyword evidence="2" id="KW-0472">Membrane</keyword>
<organism evidence="4 5">
    <name type="scientific">Alginatibacterium sediminis</name>
    <dbReference type="NCBI Taxonomy" id="2164068"/>
    <lineage>
        <taxon>Bacteria</taxon>
        <taxon>Pseudomonadati</taxon>
        <taxon>Pseudomonadota</taxon>
        <taxon>Gammaproteobacteria</taxon>
        <taxon>Alteromonadales</taxon>
        <taxon>Alteromonadaceae</taxon>
        <taxon>Alginatibacterium</taxon>
    </lineage>
</organism>
<dbReference type="EMBL" id="RAQO01000009">
    <property type="protein sequence ID" value="RKF14343.1"/>
    <property type="molecule type" value="Genomic_DNA"/>
</dbReference>
<keyword evidence="5" id="KW-1185">Reference proteome</keyword>
<dbReference type="RefSeq" id="WP_120356154.1">
    <property type="nucleotide sequence ID" value="NZ_RAQO01000009.1"/>
</dbReference>
<protein>
    <submittedName>
        <fullName evidence="4">SLATT domain-containing protein</fullName>
    </submittedName>
</protein>
<evidence type="ECO:0000256" key="2">
    <source>
        <dbReference type="SAM" id="Phobius"/>
    </source>
</evidence>
<keyword evidence="2" id="KW-1133">Transmembrane helix</keyword>
<sequence>MTKQTIKKQVAREYYNVLYSAKLHFASLDICEKLPTIISITSLSFGVLGLAFAEFNSKALAALLLIIGIIGIILKPRELLKEQYEATGDSLTDISKKLEHIYCEVNEQDAASVTKARADLSQIQTEHRSVKTISPVLMSSWYAHYKVFSEHNSDWMSAELALSWRDKVPLSLRLVVIGCLVAALLWVNPLCITSKTWAWVYKPCVGCWQEQPAPESLRVQASKATPEPKPDAKATYGGTTK</sequence>
<dbReference type="NCBIfam" id="NF033630">
    <property type="entry name" value="SLATT_6"/>
    <property type="match status" value="1"/>
</dbReference>
<gene>
    <name evidence="4" type="ORF">DBZ36_16940</name>
</gene>
<dbReference type="OrthoDB" id="8778886at2"/>